<dbReference type="eggNOG" id="ENOG5033TYH">
    <property type="taxonomic scope" value="Bacteria"/>
</dbReference>
<reference evidence="1 2" key="1">
    <citation type="journal article" date="2014" name="Genome Announc.">
        <title>Draft genome sequences of the altered schaedler flora, a defined bacterial community from gnotobiotic mice.</title>
        <authorList>
            <person name="Wannemuehler M.J."/>
            <person name="Overstreet A.M."/>
            <person name="Ward D.V."/>
            <person name="Phillips G.J."/>
        </authorList>
    </citation>
    <scope>NUCLEOTIDE SEQUENCE [LARGE SCALE GENOMIC DNA]</scope>
    <source>
        <strain evidence="1 2">ASF492</strain>
    </source>
</reference>
<dbReference type="HOGENOM" id="CLU_2012275_0_0_9"/>
<evidence type="ECO:0000313" key="1">
    <source>
        <dbReference type="EMBL" id="EMZ20419.1"/>
    </source>
</evidence>
<evidence type="ECO:0000313" key="2">
    <source>
        <dbReference type="Proteomes" id="UP000012589"/>
    </source>
</evidence>
<proteinExistence type="predicted"/>
<protein>
    <submittedName>
        <fullName evidence="1">Uncharacterized protein</fullName>
    </submittedName>
</protein>
<dbReference type="AlphaFoldDB" id="N2A7S4"/>
<gene>
    <name evidence="1" type="ORF">C823_04983</name>
</gene>
<organism evidence="1 2">
    <name type="scientific">Eubacterium plexicaudatum ASF492</name>
    <dbReference type="NCBI Taxonomy" id="1235802"/>
    <lineage>
        <taxon>Bacteria</taxon>
        <taxon>Bacillati</taxon>
        <taxon>Bacillota</taxon>
        <taxon>Clostridia</taxon>
        <taxon>Eubacteriales</taxon>
        <taxon>Eubacteriaceae</taxon>
        <taxon>Eubacterium</taxon>
    </lineage>
</organism>
<dbReference type="STRING" id="1235802.C823_04983"/>
<sequence>MTRFEREINGSLGDFWKRNAEEEVKKAVAQADEKATVDEDGAIRWKSNARCLMDDFCEKLEYAGYPFSREATARKRDAQNEESIAEYRRNHRGLSGEALSEARAAFGEGATVVNILTGERTKL</sequence>
<accession>N2A7S4</accession>
<dbReference type="EMBL" id="AQFT01000145">
    <property type="protein sequence ID" value="EMZ20419.1"/>
    <property type="molecule type" value="Genomic_DNA"/>
</dbReference>
<dbReference type="Proteomes" id="UP000012589">
    <property type="component" value="Unassembled WGS sequence"/>
</dbReference>
<name>N2A7S4_9FIRM</name>
<dbReference type="OrthoDB" id="2061487at2"/>
<dbReference type="PATRIC" id="fig|1235802.3.peg.5249"/>
<keyword evidence="2" id="KW-1185">Reference proteome</keyword>
<comment type="caution">
    <text evidence="1">The sequence shown here is derived from an EMBL/GenBank/DDBJ whole genome shotgun (WGS) entry which is preliminary data.</text>
</comment>